<dbReference type="GO" id="GO:0005829">
    <property type="term" value="C:cytosol"/>
    <property type="evidence" value="ECO:0007669"/>
    <property type="project" value="TreeGrafter"/>
</dbReference>
<dbReference type="SUPFAM" id="SSF53271">
    <property type="entry name" value="PRTase-like"/>
    <property type="match status" value="1"/>
</dbReference>
<dbReference type="InterPro" id="IPR050408">
    <property type="entry name" value="HGPRT"/>
</dbReference>
<dbReference type="OrthoDB" id="9802824at2"/>
<comment type="catalytic activity">
    <reaction evidence="2">
        <text>IMP + diphosphate = hypoxanthine + 5-phospho-alpha-D-ribose 1-diphosphate</text>
        <dbReference type="Rhea" id="RHEA:17973"/>
        <dbReference type="ChEBI" id="CHEBI:17368"/>
        <dbReference type="ChEBI" id="CHEBI:33019"/>
        <dbReference type="ChEBI" id="CHEBI:58017"/>
        <dbReference type="ChEBI" id="CHEBI:58053"/>
        <dbReference type="EC" id="2.4.2.8"/>
    </reaction>
    <physiologicalReaction direction="right-to-left" evidence="2">
        <dbReference type="Rhea" id="RHEA:17975"/>
    </physiologicalReaction>
</comment>
<dbReference type="CDD" id="cd06223">
    <property type="entry name" value="PRTases_typeI"/>
    <property type="match status" value="1"/>
</dbReference>
<dbReference type="InterPro" id="IPR029057">
    <property type="entry name" value="PRTase-like"/>
</dbReference>
<comment type="caution">
    <text evidence="4">The sequence shown here is derived from an EMBL/GenBank/DDBJ whole genome shotgun (WGS) entry which is preliminary data.</text>
</comment>
<dbReference type="AlphaFoldDB" id="A0A556QMS8"/>
<evidence type="ECO:0000256" key="1">
    <source>
        <dbReference type="ARBA" id="ARBA00048811"/>
    </source>
</evidence>
<keyword evidence="4" id="KW-0808">Transferase</keyword>
<organism evidence="4 5">
    <name type="scientific">Rariglobus hedericola</name>
    <dbReference type="NCBI Taxonomy" id="2597822"/>
    <lineage>
        <taxon>Bacteria</taxon>
        <taxon>Pseudomonadati</taxon>
        <taxon>Verrucomicrobiota</taxon>
        <taxon>Opitutia</taxon>
        <taxon>Opitutales</taxon>
        <taxon>Opitutaceae</taxon>
        <taxon>Rariglobus</taxon>
    </lineage>
</organism>
<dbReference type="PANTHER" id="PTHR43340:SF1">
    <property type="entry name" value="HYPOXANTHINE PHOSPHORIBOSYLTRANSFERASE"/>
    <property type="match status" value="1"/>
</dbReference>
<feature type="domain" description="Phosphoribosyltransferase" evidence="3">
    <location>
        <begin position="29"/>
        <end position="140"/>
    </location>
</feature>
<dbReference type="RefSeq" id="WP_144228269.1">
    <property type="nucleotide sequence ID" value="NZ_CBCRVV010000001.1"/>
</dbReference>
<accession>A0A556QMS8</accession>
<dbReference type="Gene3D" id="3.40.50.2020">
    <property type="match status" value="1"/>
</dbReference>
<evidence type="ECO:0000313" key="5">
    <source>
        <dbReference type="Proteomes" id="UP000315648"/>
    </source>
</evidence>
<dbReference type="GO" id="GO:0046100">
    <property type="term" value="P:hypoxanthine metabolic process"/>
    <property type="evidence" value="ECO:0007669"/>
    <property type="project" value="TreeGrafter"/>
</dbReference>
<keyword evidence="5" id="KW-1185">Reference proteome</keyword>
<dbReference type="InterPro" id="IPR000836">
    <property type="entry name" value="PRTase_dom"/>
</dbReference>
<evidence type="ECO:0000313" key="4">
    <source>
        <dbReference type="EMBL" id="TSJ77927.1"/>
    </source>
</evidence>
<evidence type="ECO:0000259" key="3">
    <source>
        <dbReference type="Pfam" id="PF00156"/>
    </source>
</evidence>
<dbReference type="GO" id="GO:0006178">
    <property type="term" value="P:guanine salvage"/>
    <property type="evidence" value="ECO:0007669"/>
    <property type="project" value="TreeGrafter"/>
</dbReference>
<dbReference type="GO" id="GO:0032263">
    <property type="term" value="P:GMP salvage"/>
    <property type="evidence" value="ECO:0007669"/>
    <property type="project" value="TreeGrafter"/>
</dbReference>
<proteinExistence type="predicted"/>
<dbReference type="Pfam" id="PF00156">
    <property type="entry name" value="Pribosyltran"/>
    <property type="match status" value="1"/>
</dbReference>
<evidence type="ECO:0000256" key="2">
    <source>
        <dbReference type="ARBA" id="ARBA00049402"/>
    </source>
</evidence>
<dbReference type="GO" id="GO:0000287">
    <property type="term" value="F:magnesium ion binding"/>
    <property type="evidence" value="ECO:0007669"/>
    <property type="project" value="TreeGrafter"/>
</dbReference>
<gene>
    <name evidence="4" type="ORF">FPL22_01040</name>
</gene>
<protein>
    <submittedName>
        <fullName evidence="4">Phosphoribosyltransferase</fullName>
    </submittedName>
</protein>
<comment type="catalytic activity">
    <reaction evidence="1">
        <text>GMP + diphosphate = guanine + 5-phospho-alpha-D-ribose 1-diphosphate</text>
        <dbReference type="Rhea" id="RHEA:25424"/>
        <dbReference type="ChEBI" id="CHEBI:16235"/>
        <dbReference type="ChEBI" id="CHEBI:33019"/>
        <dbReference type="ChEBI" id="CHEBI:58017"/>
        <dbReference type="ChEBI" id="CHEBI:58115"/>
        <dbReference type="EC" id="2.4.2.8"/>
    </reaction>
    <physiologicalReaction direction="right-to-left" evidence="1">
        <dbReference type="Rhea" id="RHEA:25426"/>
    </physiologicalReaction>
</comment>
<dbReference type="PANTHER" id="PTHR43340">
    <property type="entry name" value="HYPOXANTHINE-GUANINE PHOSPHORIBOSYLTRANSFERASE"/>
    <property type="match status" value="1"/>
</dbReference>
<reference evidence="4 5" key="1">
    <citation type="submission" date="2019-07" db="EMBL/GenBank/DDBJ databases">
        <title>Description of 53C-WASEF.</title>
        <authorList>
            <person name="Pitt A."/>
            <person name="Hahn M.W."/>
        </authorList>
    </citation>
    <scope>NUCLEOTIDE SEQUENCE [LARGE SCALE GENOMIC DNA]</scope>
    <source>
        <strain evidence="4 5">53C-WASEF</strain>
    </source>
</reference>
<keyword evidence="4" id="KW-0328">Glycosyltransferase</keyword>
<dbReference type="Proteomes" id="UP000315648">
    <property type="component" value="Unassembled WGS sequence"/>
</dbReference>
<sequence>MSTIPAHLDLLYPPEAIEEQLVILSAQLDTWAAESKAETGKLLLCICLLRGGAFFFSDLLLRMRQSVEPAFCRARSYDKNTNKPLDNIEIDWQSTKLAGRDIVLFDNICDSGRTFKEAAGQLLAQGARSVRSVSMVYRVRPDSLHTPDLTGFTFAGKEWLVGYGLRDHGDLLMNTRVIYTARDTSY</sequence>
<dbReference type="GO" id="GO:0032264">
    <property type="term" value="P:IMP salvage"/>
    <property type="evidence" value="ECO:0007669"/>
    <property type="project" value="TreeGrafter"/>
</dbReference>
<dbReference type="EMBL" id="VMBG01000001">
    <property type="protein sequence ID" value="TSJ77927.1"/>
    <property type="molecule type" value="Genomic_DNA"/>
</dbReference>
<dbReference type="GO" id="GO:0004422">
    <property type="term" value="F:hypoxanthine phosphoribosyltransferase activity"/>
    <property type="evidence" value="ECO:0007669"/>
    <property type="project" value="TreeGrafter"/>
</dbReference>
<name>A0A556QMS8_9BACT</name>